<keyword evidence="1" id="KW-0812">Transmembrane</keyword>
<keyword evidence="1" id="KW-0472">Membrane</keyword>
<evidence type="ECO:0000313" key="3">
    <source>
        <dbReference type="WBParaSite" id="PSAMB.scaffold742size42250.g8343.t1"/>
    </source>
</evidence>
<organism evidence="2 3">
    <name type="scientific">Plectus sambesii</name>
    <dbReference type="NCBI Taxonomy" id="2011161"/>
    <lineage>
        <taxon>Eukaryota</taxon>
        <taxon>Metazoa</taxon>
        <taxon>Ecdysozoa</taxon>
        <taxon>Nematoda</taxon>
        <taxon>Chromadorea</taxon>
        <taxon>Plectida</taxon>
        <taxon>Plectina</taxon>
        <taxon>Plectoidea</taxon>
        <taxon>Plectidae</taxon>
        <taxon>Plectus</taxon>
    </lineage>
</organism>
<proteinExistence type="predicted"/>
<accession>A0A914XBH9</accession>
<dbReference type="Proteomes" id="UP000887566">
    <property type="component" value="Unplaced"/>
</dbReference>
<dbReference type="WBParaSite" id="PSAMB.scaffold742size42250.g8343.t1">
    <property type="protein sequence ID" value="PSAMB.scaffold742size42250.g8343.t1"/>
    <property type="gene ID" value="PSAMB.scaffold742size42250.g8343"/>
</dbReference>
<feature type="transmembrane region" description="Helical" evidence="1">
    <location>
        <begin position="37"/>
        <end position="56"/>
    </location>
</feature>
<sequence length="99" mass="11329">MNELWPPHQHFLIYMGFTCALYYLFKYILQPKSYGQLLLMTVPVSFLISALLSPVMRMGEMHLFLLALNSAHCFLSCLLVSTILFVFNPPVAVAKEKSE</sequence>
<keyword evidence="2" id="KW-1185">Reference proteome</keyword>
<evidence type="ECO:0000313" key="2">
    <source>
        <dbReference type="Proteomes" id="UP000887566"/>
    </source>
</evidence>
<protein>
    <submittedName>
        <fullName evidence="3">Transmembrane protein</fullName>
    </submittedName>
</protein>
<name>A0A914XBH9_9BILA</name>
<evidence type="ECO:0000256" key="1">
    <source>
        <dbReference type="SAM" id="Phobius"/>
    </source>
</evidence>
<feature type="transmembrane region" description="Helical" evidence="1">
    <location>
        <begin position="6"/>
        <end position="25"/>
    </location>
</feature>
<reference evidence="3" key="1">
    <citation type="submission" date="2022-11" db="UniProtKB">
        <authorList>
            <consortium name="WormBaseParasite"/>
        </authorList>
    </citation>
    <scope>IDENTIFICATION</scope>
</reference>
<keyword evidence="1" id="KW-1133">Transmembrane helix</keyword>
<dbReference type="AlphaFoldDB" id="A0A914XBH9"/>
<feature type="transmembrane region" description="Helical" evidence="1">
    <location>
        <begin position="62"/>
        <end position="87"/>
    </location>
</feature>